<proteinExistence type="predicted"/>
<evidence type="ECO:0000313" key="2">
    <source>
        <dbReference type="Proteomes" id="UP000095209"/>
    </source>
</evidence>
<organism evidence="1 2">
    <name type="scientific">Bacillus solimangrovi</name>
    <dbReference type="NCBI Taxonomy" id="1305675"/>
    <lineage>
        <taxon>Bacteria</taxon>
        <taxon>Bacillati</taxon>
        <taxon>Bacillota</taxon>
        <taxon>Bacilli</taxon>
        <taxon>Bacillales</taxon>
        <taxon>Bacillaceae</taxon>
        <taxon>Bacillus</taxon>
    </lineage>
</organism>
<gene>
    <name evidence="1" type="ORF">BFG57_09565</name>
</gene>
<reference evidence="1 2" key="1">
    <citation type="submission" date="2016-08" db="EMBL/GenBank/DDBJ databases">
        <title>Genome of Bacillus solimangrovi GH2-4.</title>
        <authorList>
            <person name="Lim S."/>
            <person name="Kim B.-C."/>
        </authorList>
    </citation>
    <scope>NUCLEOTIDE SEQUENCE [LARGE SCALE GENOMIC DNA]</scope>
    <source>
        <strain evidence="1 2">GH2-4</strain>
    </source>
</reference>
<name>A0A1E5LJ28_9BACI</name>
<dbReference type="Proteomes" id="UP000095209">
    <property type="component" value="Unassembled WGS sequence"/>
</dbReference>
<comment type="caution">
    <text evidence="1">The sequence shown here is derived from an EMBL/GenBank/DDBJ whole genome shotgun (WGS) entry which is preliminary data.</text>
</comment>
<protein>
    <submittedName>
        <fullName evidence="1">Uncharacterized protein</fullName>
    </submittedName>
</protein>
<evidence type="ECO:0000313" key="1">
    <source>
        <dbReference type="EMBL" id="OEH94084.1"/>
    </source>
</evidence>
<dbReference type="EMBL" id="MJEH01000005">
    <property type="protein sequence ID" value="OEH94084.1"/>
    <property type="molecule type" value="Genomic_DNA"/>
</dbReference>
<dbReference type="AlphaFoldDB" id="A0A1E5LJ28"/>
<keyword evidence="2" id="KW-1185">Reference proteome</keyword>
<sequence>MTSGSKLFDKLIPLFVFTKLPLFPPPEPVIAFEVILGDVFNESPKLTIPLTLLILMGNPHIIEGMIIPFLIEVTKPLRMNVPLYGYMLQKVNVVYLKLFLFFNICNPISLCSNIGFCE</sequence>
<accession>A0A1E5LJ28</accession>